<accession>A0A1Q9DL29</accession>
<reference evidence="2 3" key="1">
    <citation type="submission" date="2016-02" db="EMBL/GenBank/DDBJ databases">
        <title>Genome analysis of coral dinoflagellate symbionts highlights evolutionary adaptations to a symbiotic lifestyle.</title>
        <authorList>
            <person name="Aranda M."/>
            <person name="Li Y."/>
            <person name="Liew Y.J."/>
            <person name="Baumgarten S."/>
            <person name="Simakov O."/>
            <person name="Wilson M."/>
            <person name="Piel J."/>
            <person name="Ashoor H."/>
            <person name="Bougouffa S."/>
            <person name="Bajic V.B."/>
            <person name="Ryu T."/>
            <person name="Ravasi T."/>
            <person name="Bayer T."/>
            <person name="Micklem G."/>
            <person name="Kim H."/>
            <person name="Bhak J."/>
            <person name="Lajeunesse T.C."/>
            <person name="Voolstra C.R."/>
        </authorList>
    </citation>
    <scope>NUCLEOTIDE SEQUENCE [LARGE SCALE GENOMIC DNA]</scope>
    <source>
        <strain evidence="2 3">CCMP2467</strain>
    </source>
</reference>
<sequence length="720" mass="80238">MKKREVQHTVRAPPKPRSAQSARAKLQHGASSKLLTVGRDIGLIRSCYRRARAFYAERRNDIHDHDTTLQKAVWSMVVAMREVMKERRRIAGLLIAGAAAEQLQQRLMEVMVERAIEHSEMIEAQSMAETMCQELGKLSTARFMSGFAFLRSILFERNLEEVEPGMVLQTLREKVKSSEKDRHQRRQNVVANLFGILSLIHGSDLKAVWEEYLLTAPAVESEEDGELLDKHHKDKMFANFWSKPVRRDSNSVVHHEDVRSDVESLDGALDVRRTSTAREMMKDYNFFDSESAGSASESQFDPEPQERRPQAHTQEKELVLKQEMQEDPESVMEMVEHFEGHEDHERQFSAIWEPPATRLAQEPELGLGPLGEDAGHSEGYAKVQEAHASSRTLRFREMNASLLQASGPPRPGRLSITTLLKRSMFTSLSRCFPSSPRQKEEMPEAPVAAKPPLPRPQLPRPALPMLPSTPSASGSDPPSPPSVVLGVSPDFSWRERQAGMEDSAFEKFESFSTDASGDRRPFESISLPLMQLKGSPAASRSEPGPMSEAAAEAGLAVSLLQQFHARTREAAESPSNARAEARFLVTPESTEEDSWDFRQLSESFGPRLTTERDREAQAASRDVAISGTGISHQKPSQPSAPRPLTADGKKQRVLLPVGALARDKAPPTAPLPDSPLSRKIAERRIKAAQTSAQQNDPTLSPIMAETLKQTLRKALARQAF</sequence>
<evidence type="ECO:0000313" key="3">
    <source>
        <dbReference type="Proteomes" id="UP000186817"/>
    </source>
</evidence>
<feature type="compositionally biased region" description="Basic and acidic residues" evidence="1">
    <location>
        <begin position="304"/>
        <end position="314"/>
    </location>
</feature>
<gene>
    <name evidence="2" type="ORF">AK812_SmicGene21965</name>
</gene>
<feature type="compositionally biased region" description="Low complexity" evidence="1">
    <location>
        <begin position="465"/>
        <end position="489"/>
    </location>
</feature>
<feature type="region of interest" description="Disordered" evidence="1">
    <location>
        <begin position="568"/>
        <end position="679"/>
    </location>
</feature>
<name>A0A1Q9DL29_SYMMI</name>
<protein>
    <submittedName>
        <fullName evidence="2">Uncharacterized protein</fullName>
    </submittedName>
</protein>
<feature type="compositionally biased region" description="Pro residues" evidence="1">
    <location>
        <begin position="449"/>
        <end position="464"/>
    </location>
</feature>
<feature type="region of interest" description="Disordered" evidence="1">
    <location>
        <begin position="526"/>
        <end position="550"/>
    </location>
</feature>
<proteinExistence type="predicted"/>
<evidence type="ECO:0000256" key="1">
    <source>
        <dbReference type="SAM" id="MobiDB-lite"/>
    </source>
</evidence>
<dbReference type="AlphaFoldDB" id="A0A1Q9DL29"/>
<feature type="region of interest" description="Disordered" evidence="1">
    <location>
        <begin position="1"/>
        <end position="27"/>
    </location>
</feature>
<feature type="region of interest" description="Disordered" evidence="1">
    <location>
        <begin position="286"/>
        <end position="314"/>
    </location>
</feature>
<comment type="caution">
    <text evidence="2">The sequence shown here is derived from an EMBL/GenBank/DDBJ whole genome shotgun (WGS) entry which is preliminary data.</text>
</comment>
<dbReference type="Proteomes" id="UP000186817">
    <property type="component" value="Unassembled WGS sequence"/>
</dbReference>
<feature type="region of interest" description="Disordered" evidence="1">
    <location>
        <begin position="430"/>
        <end position="490"/>
    </location>
</feature>
<feature type="compositionally biased region" description="Polar residues" evidence="1">
    <location>
        <begin position="628"/>
        <end position="639"/>
    </location>
</feature>
<organism evidence="2 3">
    <name type="scientific">Symbiodinium microadriaticum</name>
    <name type="common">Dinoflagellate</name>
    <name type="synonym">Zooxanthella microadriatica</name>
    <dbReference type="NCBI Taxonomy" id="2951"/>
    <lineage>
        <taxon>Eukaryota</taxon>
        <taxon>Sar</taxon>
        <taxon>Alveolata</taxon>
        <taxon>Dinophyceae</taxon>
        <taxon>Suessiales</taxon>
        <taxon>Symbiodiniaceae</taxon>
        <taxon>Symbiodinium</taxon>
    </lineage>
</organism>
<evidence type="ECO:0000313" key="2">
    <source>
        <dbReference type="EMBL" id="OLP95850.1"/>
    </source>
</evidence>
<dbReference type="EMBL" id="LSRX01000488">
    <property type="protein sequence ID" value="OLP95850.1"/>
    <property type="molecule type" value="Genomic_DNA"/>
</dbReference>
<keyword evidence="3" id="KW-1185">Reference proteome</keyword>
<dbReference type="OrthoDB" id="423985at2759"/>